<protein>
    <submittedName>
        <fullName evidence="2">Uncharacterized protein</fullName>
    </submittedName>
</protein>
<comment type="caution">
    <text evidence="2">The sequence shown here is derived from an EMBL/GenBank/DDBJ whole genome shotgun (WGS) entry which is preliminary data.</text>
</comment>
<feature type="region of interest" description="Disordered" evidence="1">
    <location>
        <begin position="69"/>
        <end position="94"/>
    </location>
</feature>
<keyword evidence="3" id="KW-1185">Reference proteome</keyword>
<sequence>MRIRSSQASTGGFQPGAARSRRCRAAPSINEEADVRVRWFRCRTRELPTLPKRDPGSNLPAWMREPTRVFPTVRPGSPGRLTPAQEWRANGGRW</sequence>
<gene>
    <name evidence="2" type="ORF">DLJ60_26745</name>
</gene>
<accession>A0ABX9XWM2</accession>
<proteinExistence type="predicted"/>
<dbReference type="EMBL" id="QGTA01000268">
    <property type="protein sequence ID" value="RQW87355.1"/>
    <property type="molecule type" value="Genomic_DNA"/>
</dbReference>
<feature type="compositionally biased region" description="Polar residues" evidence="1">
    <location>
        <begin position="1"/>
        <end position="12"/>
    </location>
</feature>
<organism evidence="2 3">
    <name type="scientific">Micromonospora chalcea</name>
    <dbReference type="NCBI Taxonomy" id="1874"/>
    <lineage>
        <taxon>Bacteria</taxon>
        <taxon>Bacillati</taxon>
        <taxon>Actinomycetota</taxon>
        <taxon>Actinomycetes</taxon>
        <taxon>Micromonosporales</taxon>
        <taxon>Micromonosporaceae</taxon>
        <taxon>Micromonospora</taxon>
    </lineage>
</organism>
<dbReference type="Proteomes" id="UP000274694">
    <property type="component" value="Unassembled WGS sequence"/>
</dbReference>
<evidence type="ECO:0000313" key="3">
    <source>
        <dbReference type="Proteomes" id="UP000274694"/>
    </source>
</evidence>
<reference evidence="2 3" key="1">
    <citation type="submission" date="2018-05" db="EMBL/GenBank/DDBJ databases">
        <title>Micromonospora from Atacama Desert.</title>
        <authorList>
            <person name="Carro L."/>
            <person name="Goodfellow M."/>
            <person name="Klenk H.-P."/>
        </authorList>
    </citation>
    <scope>NUCLEOTIDE SEQUENCE [LARGE SCALE GENOMIC DNA]</scope>
    <source>
        <strain evidence="2 3">LB41</strain>
    </source>
</reference>
<name>A0ABX9XWM2_MICCH</name>
<evidence type="ECO:0000256" key="1">
    <source>
        <dbReference type="SAM" id="MobiDB-lite"/>
    </source>
</evidence>
<feature type="region of interest" description="Disordered" evidence="1">
    <location>
        <begin position="1"/>
        <end position="25"/>
    </location>
</feature>
<evidence type="ECO:0000313" key="2">
    <source>
        <dbReference type="EMBL" id="RQW87355.1"/>
    </source>
</evidence>